<evidence type="ECO:0000256" key="8">
    <source>
        <dbReference type="ARBA" id="ARBA00049120"/>
    </source>
</evidence>
<dbReference type="InterPro" id="IPR029063">
    <property type="entry name" value="SAM-dependent_MTases_sf"/>
</dbReference>
<dbReference type="PRINTS" id="PR00508">
    <property type="entry name" value="S21N4MTFRASE"/>
</dbReference>
<sequence>VGREAEPARNLWGVVDVTENRQRTSTSAFGVSRREGHDASAFYARFSPPILSNDDTVNPTPDLGDGCLEGDSRAMHRVPDCSVALVVTSPPYFVGKEYEDALAADTDDRVPATYFEYLSMLDSVFAECVRVLEPGGRIAVNVANLGRKPYRSLSADVIRILEDLGLLLRGEIIWQKSRGSSGSCAWGSFRSAANPALRDTTERIIVASKGRFDRAKSPASRAELGLPHRSTLPTDEFMEATLDVWDMHAESARRVHHPAPFPVELPRRLIDLYTFEGDTVLDPFMGSGTTLVAAVLTDRRGIGYDLDPSYVEVARDRVNAAHARVWAHRQPPGEQPPLPEIAEALLEVTDEEIAADDFQRRATQEGKKAQDIAIDLLERCGFTLLQKDAKVPRAGVQYNFKVEDTAGAEWWIDVSGAFTTVRPGLLRIDTVWKTLGRASVLKAYDSDARILVLTAHLPRPGSEGDKALRAVGPYTVFDAVPMFDEDAVERLARYAAGGATEPLPGFWKAKEITSGLS</sequence>
<name>A0A381QHX4_9ZZZZ</name>
<evidence type="ECO:0000256" key="2">
    <source>
        <dbReference type="ARBA" id="ARBA00012185"/>
    </source>
</evidence>
<dbReference type="PROSITE" id="PS00093">
    <property type="entry name" value="N4_MTASE"/>
    <property type="match status" value="1"/>
</dbReference>
<evidence type="ECO:0000313" key="10">
    <source>
        <dbReference type="EMBL" id="SUZ78935.1"/>
    </source>
</evidence>
<dbReference type="EMBL" id="UINC01001372">
    <property type="protein sequence ID" value="SUZ78935.1"/>
    <property type="molecule type" value="Genomic_DNA"/>
</dbReference>
<dbReference type="GO" id="GO:0008170">
    <property type="term" value="F:N-methyltransferase activity"/>
    <property type="evidence" value="ECO:0007669"/>
    <property type="project" value="InterPro"/>
</dbReference>
<feature type="non-terminal residue" evidence="10">
    <location>
        <position position="1"/>
    </location>
</feature>
<dbReference type="AlphaFoldDB" id="A0A381QHX4"/>
<dbReference type="GO" id="GO:0015667">
    <property type="term" value="F:site-specific DNA-methyltransferase (cytosine-N4-specific) activity"/>
    <property type="evidence" value="ECO:0007669"/>
    <property type="project" value="UniProtKB-EC"/>
</dbReference>
<dbReference type="EC" id="2.1.1.113" evidence="2"/>
<accession>A0A381QHX4</accession>
<gene>
    <name evidence="10" type="ORF">METZ01_LOCUS31789</name>
</gene>
<dbReference type="Pfam" id="PF01555">
    <property type="entry name" value="N6_N4_Mtase"/>
    <property type="match status" value="1"/>
</dbReference>
<evidence type="ECO:0000256" key="5">
    <source>
        <dbReference type="ARBA" id="ARBA00022691"/>
    </source>
</evidence>
<dbReference type="GO" id="GO:0003677">
    <property type="term" value="F:DNA binding"/>
    <property type="evidence" value="ECO:0007669"/>
    <property type="project" value="UniProtKB-KW"/>
</dbReference>
<feature type="domain" description="DNA methylase N-4/N-6" evidence="9">
    <location>
        <begin position="83"/>
        <end position="315"/>
    </location>
</feature>
<keyword evidence="6" id="KW-0680">Restriction system</keyword>
<keyword evidence="4" id="KW-0808">Transferase</keyword>
<dbReference type="InterPro" id="IPR001091">
    <property type="entry name" value="RM_Methyltransferase"/>
</dbReference>
<dbReference type="GO" id="GO:0032259">
    <property type="term" value="P:methylation"/>
    <property type="evidence" value="ECO:0007669"/>
    <property type="project" value="UniProtKB-KW"/>
</dbReference>
<evidence type="ECO:0000256" key="1">
    <source>
        <dbReference type="ARBA" id="ARBA00010203"/>
    </source>
</evidence>
<reference evidence="10" key="1">
    <citation type="submission" date="2018-05" db="EMBL/GenBank/DDBJ databases">
        <authorList>
            <person name="Lanie J.A."/>
            <person name="Ng W.-L."/>
            <person name="Kazmierczak K.M."/>
            <person name="Andrzejewski T.M."/>
            <person name="Davidsen T.M."/>
            <person name="Wayne K.J."/>
            <person name="Tettelin H."/>
            <person name="Glass J.I."/>
            <person name="Rusch D."/>
            <person name="Podicherti R."/>
            <person name="Tsui H.-C.T."/>
            <person name="Winkler M.E."/>
        </authorList>
    </citation>
    <scope>NUCLEOTIDE SEQUENCE</scope>
</reference>
<dbReference type="GO" id="GO:0009307">
    <property type="term" value="P:DNA restriction-modification system"/>
    <property type="evidence" value="ECO:0007669"/>
    <property type="project" value="UniProtKB-KW"/>
</dbReference>
<proteinExistence type="inferred from homology"/>
<evidence type="ECO:0000256" key="7">
    <source>
        <dbReference type="ARBA" id="ARBA00023125"/>
    </source>
</evidence>
<evidence type="ECO:0000256" key="3">
    <source>
        <dbReference type="ARBA" id="ARBA00022603"/>
    </source>
</evidence>
<keyword evidence="7" id="KW-0238">DNA-binding</keyword>
<keyword evidence="5" id="KW-0949">S-adenosyl-L-methionine</keyword>
<evidence type="ECO:0000256" key="4">
    <source>
        <dbReference type="ARBA" id="ARBA00022679"/>
    </source>
</evidence>
<dbReference type="InterPro" id="IPR017985">
    <property type="entry name" value="MeTrfase_CN4_CS"/>
</dbReference>
<comment type="catalytic activity">
    <reaction evidence="8">
        <text>a 2'-deoxycytidine in DNA + S-adenosyl-L-methionine = an N(4)-methyl-2'-deoxycytidine in DNA + S-adenosyl-L-homocysteine + H(+)</text>
        <dbReference type="Rhea" id="RHEA:16857"/>
        <dbReference type="Rhea" id="RHEA-COMP:11369"/>
        <dbReference type="Rhea" id="RHEA-COMP:13674"/>
        <dbReference type="ChEBI" id="CHEBI:15378"/>
        <dbReference type="ChEBI" id="CHEBI:57856"/>
        <dbReference type="ChEBI" id="CHEBI:59789"/>
        <dbReference type="ChEBI" id="CHEBI:85452"/>
        <dbReference type="ChEBI" id="CHEBI:137933"/>
        <dbReference type="EC" id="2.1.1.113"/>
    </reaction>
</comment>
<protein>
    <recommendedName>
        <fullName evidence="2">site-specific DNA-methyltransferase (cytosine-N(4)-specific)</fullName>
        <ecNumber evidence="2">2.1.1.113</ecNumber>
    </recommendedName>
</protein>
<dbReference type="InterPro" id="IPR002941">
    <property type="entry name" value="DNA_methylase_N4/N6"/>
</dbReference>
<evidence type="ECO:0000259" key="9">
    <source>
        <dbReference type="Pfam" id="PF01555"/>
    </source>
</evidence>
<organism evidence="10">
    <name type="scientific">marine metagenome</name>
    <dbReference type="NCBI Taxonomy" id="408172"/>
    <lineage>
        <taxon>unclassified sequences</taxon>
        <taxon>metagenomes</taxon>
        <taxon>ecological metagenomes</taxon>
    </lineage>
</organism>
<comment type="similarity">
    <text evidence="1">Belongs to the N(4)/N(6)-methyltransferase family. N(4) subfamily.</text>
</comment>
<dbReference type="SUPFAM" id="SSF53335">
    <property type="entry name" value="S-adenosyl-L-methionine-dependent methyltransferases"/>
    <property type="match status" value="1"/>
</dbReference>
<evidence type="ECO:0000256" key="6">
    <source>
        <dbReference type="ARBA" id="ARBA00022747"/>
    </source>
</evidence>
<dbReference type="Gene3D" id="3.40.50.150">
    <property type="entry name" value="Vaccinia Virus protein VP39"/>
    <property type="match status" value="1"/>
</dbReference>
<keyword evidence="3" id="KW-0489">Methyltransferase</keyword>